<evidence type="ECO:0000313" key="3">
    <source>
        <dbReference type="Proteomes" id="UP000553632"/>
    </source>
</evidence>
<proteinExistence type="predicted"/>
<feature type="region of interest" description="Disordered" evidence="1">
    <location>
        <begin position="1"/>
        <end position="50"/>
    </location>
</feature>
<dbReference type="EMBL" id="JABANO010028340">
    <property type="protein sequence ID" value="KAF4715307.1"/>
    <property type="molecule type" value="Genomic_DNA"/>
</dbReference>
<protein>
    <submittedName>
        <fullName evidence="2">Uncharacterized protein</fullName>
    </submittedName>
</protein>
<comment type="caution">
    <text evidence="2">The sequence shown here is derived from an EMBL/GenBank/DDBJ whole genome shotgun (WGS) entry which is preliminary data.</text>
</comment>
<reference evidence="2 3" key="1">
    <citation type="submission" date="2020-04" db="EMBL/GenBank/DDBJ databases">
        <title>Perkinsus olseni comparative genomics.</title>
        <authorList>
            <person name="Bogema D.R."/>
        </authorList>
    </citation>
    <scope>NUCLEOTIDE SEQUENCE [LARGE SCALE GENOMIC DNA]</scope>
    <source>
        <strain evidence="2 3">ATCC PRA-207</strain>
    </source>
</reference>
<evidence type="ECO:0000256" key="1">
    <source>
        <dbReference type="SAM" id="MobiDB-lite"/>
    </source>
</evidence>
<dbReference type="AlphaFoldDB" id="A0A7J6R3X3"/>
<dbReference type="Proteomes" id="UP000553632">
    <property type="component" value="Unassembled WGS sequence"/>
</dbReference>
<feature type="non-terminal residue" evidence="2">
    <location>
        <position position="72"/>
    </location>
</feature>
<accession>A0A7J6R3X3</accession>
<gene>
    <name evidence="2" type="ORF">FOZ63_002937</name>
</gene>
<organism evidence="2 3">
    <name type="scientific">Perkinsus olseni</name>
    <name type="common">Perkinsus atlanticus</name>
    <dbReference type="NCBI Taxonomy" id="32597"/>
    <lineage>
        <taxon>Eukaryota</taxon>
        <taxon>Sar</taxon>
        <taxon>Alveolata</taxon>
        <taxon>Perkinsozoa</taxon>
        <taxon>Perkinsea</taxon>
        <taxon>Perkinsida</taxon>
        <taxon>Perkinsidae</taxon>
        <taxon>Perkinsus</taxon>
    </lineage>
</organism>
<sequence length="72" mass="7515">MWPQPPPSGRDGGPPYHRGGGGPWPPQGEDPGALNQFRNMQQAPQPPPPAAIAAMMALGKGFFGKGKGWPGK</sequence>
<keyword evidence="3" id="KW-1185">Reference proteome</keyword>
<evidence type="ECO:0000313" key="2">
    <source>
        <dbReference type="EMBL" id="KAF4715307.1"/>
    </source>
</evidence>
<name>A0A7J6R3X3_PEROL</name>